<dbReference type="KEGG" id="cyt:cce_0246"/>
<dbReference type="AlphaFoldDB" id="B1X096"/>
<dbReference type="PRINTS" id="PR01346">
    <property type="entry name" value="HELNAPAPROT"/>
</dbReference>
<comment type="similarity">
    <text evidence="1 2">Belongs to the Dps family.</text>
</comment>
<name>B1X096_CROS5</name>
<reference evidence="4 5" key="1">
    <citation type="journal article" date="2008" name="Proc. Natl. Acad. Sci. U.S.A.">
        <title>The genome of Cyanothece 51142, a unicellular diazotrophic cyanobacterium important in the marine nitrogen cycle.</title>
        <authorList>
            <person name="Welsh E.A."/>
            <person name="Liberton M."/>
            <person name="Stoeckel J."/>
            <person name="Loh T."/>
            <person name="Elvitigala T."/>
            <person name="Wang C."/>
            <person name="Wollam A."/>
            <person name="Fulton R.S."/>
            <person name="Clifton S.W."/>
            <person name="Jacobs J.M."/>
            <person name="Aurora R."/>
            <person name="Ghosh B.K."/>
            <person name="Sherman L.A."/>
            <person name="Smith R.D."/>
            <person name="Wilson R.K."/>
            <person name="Pakrasi H.B."/>
        </authorList>
    </citation>
    <scope>NUCLEOTIDE SEQUENCE [LARGE SCALE GENOMIC DNA]</scope>
    <source>
        <strain evidence="5">ATCC 51142 / BH68</strain>
    </source>
</reference>
<evidence type="ECO:0000313" key="5">
    <source>
        <dbReference type="Proteomes" id="UP000001203"/>
    </source>
</evidence>
<proteinExistence type="inferred from homology"/>
<dbReference type="RefSeq" id="WP_009546741.1">
    <property type="nucleotide sequence ID" value="NC_010546.1"/>
</dbReference>
<accession>B1X096</accession>
<dbReference type="InterPro" id="IPR009078">
    <property type="entry name" value="Ferritin-like_SF"/>
</dbReference>
<dbReference type="PIRSF" id="PIRSF005900">
    <property type="entry name" value="Dps"/>
    <property type="match status" value="1"/>
</dbReference>
<dbReference type="GO" id="GO:0016722">
    <property type="term" value="F:oxidoreductase activity, acting on metal ions"/>
    <property type="evidence" value="ECO:0007669"/>
    <property type="project" value="InterPro"/>
</dbReference>
<evidence type="ECO:0000259" key="3">
    <source>
        <dbReference type="Pfam" id="PF00210"/>
    </source>
</evidence>
<dbReference type="Pfam" id="PF00210">
    <property type="entry name" value="Ferritin"/>
    <property type="match status" value="1"/>
</dbReference>
<gene>
    <name evidence="4" type="ordered locus">cce_0246</name>
</gene>
<organism evidence="4 5">
    <name type="scientific">Crocosphaera subtropica (strain ATCC 51142 / BH68)</name>
    <name type="common">Cyanothece sp. (strain ATCC 51142)</name>
    <dbReference type="NCBI Taxonomy" id="43989"/>
    <lineage>
        <taxon>Bacteria</taxon>
        <taxon>Bacillati</taxon>
        <taxon>Cyanobacteriota</taxon>
        <taxon>Cyanophyceae</taxon>
        <taxon>Oscillatoriophycideae</taxon>
        <taxon>Chroococcales</taxon>
        <taxon>Aphanothecaceae</taxon>
        <taxon>Crocosphaera</taxon>
        <taxon>Crocosphaera subtropica</taxon>
    </lineage>
</organism>
<dbReference type="SUPFAM" id="SSF47240">
    <property type="entry name" value="Ferritin-like"/>
    <property type="match status" value="1"/>
</dbReference>
<feature type="domain" description="Ferritin/DPS" evidence="3">
    <location>
        <begin position="39"/>
        <end position="173"/>
    </location>
</feature>
<dbReference type="InterPro" id="IPR023188">
    <property type="entry name" value="DPS_DNA-bd_CS"/>
</dbReference>
<keyword evidence="4" id="KW-0238">DNA-binding</keyword>
<protein>
    <submittedName>
        <fullName evidence="4">DNA-binding protein, starvation-inducible</fullName>
    </submittedName>
</protein>
<dbReference type="PANTHER" id="PTHR42932">
    <property type="entry name" value="GENERAL STRESS PROTEIN 20U"/>
    <property type="match status" value="1"/>
</dbReference>
<sequence>MATAQVTNSPNASSKARFYPTRIDLSADIRQQVVSILSPTLATTLDLKTQAKQAHWNVKGLNFYQLHELFDILAGELEGYVDMVAERITALGGTAMGTARIAANESIIPEYSFDAVEGIEHIRALAERYAAYGTHLREAIDKTEELGDADTADLYTEISREVDKRLWFLEAHLIKKSELH</sequence>
<dbReference type="Proteomes" id="UP000001203">
    <property type="component" value="Chromosome circular"/>
</dbReference>
<dbReference type="GO" id="GO:0003677">
    <property type="term" value="F:DNA binding"/>
    <property type="evidence" value="ECO:0007669"/>
    <property type="project" value="UniProtKB-KW"/>
</dbReference>
<keyword evidence="5" id="KW-1185">Reference proteome</keyword>
<evidence type="ECO:0000256" key="2">
    <source>
        <dbReference type="RuleBase" id="RU003875"/>
    </source>
</evidence>
<dbReference type="PROSITE" id="PS00819">
    <property type="entry name" value="DPS_2"/>
    <property type="match status" value="1"/>
</dbReference>
<dbReference type="InterPro" id="IPR008331">
    <property type="entry name" value="Ferritin_DPS_dom"/>
</dbReference>
<dbReference type="HOGENOM" id="CLU_098183_1_2_3"/>
<dbReference type="NCBIfam" id="NF006975">
    <property type="entry name" value="PRK09448.1"/>
    <property type="match status" value="1"/>
</dbReference>
<dbReference type="PROSITE" id="PS00818">
    <property type="entry name" value="DPS_1"/>
    <property type="match status" value="1"/>
</dbReference>
<dbReference type="CDD" id="cd01043">
    <property type="entry name" value="DPS"/>
    <property type="match status" value="1"/>
</dbReference>
<dbReference type="InterPro" id="IPR012347">
    <property type="entry name" value="Ferritin-like"/>
</dbReference>
<dbReference type="EMBL" id="CP000806">
    <property type="protein sequence ID" value="ACB49597.1"/>
    <property type="molecule type" value="Genomic_DNA"/>
</dbReference>
<dbReference type="eggNOG" id="COG0783">
    <property type="taxonomic scope" value="Bacteria"/>
</dbReference>
<dbReference type="PANTHER" id="PTHR42932:SF3">
    <property type="entry name" value="DNA PROTECTION DURING STARVATION PROTEIN"/>
    <property type="match status" value="1"/>
</dbReference>
<dbReference type="STRING" id="43989.cce_0246"/>
<evidence type="ECO:0000313" key="4">
    <source>
        <dbReference type="EMBL" id="ACB49597.1"/>
    </source>
</evidence>
<evidence type="ECO:0000256" key="1">
    <source>
        <dbReference type="ARBA" id="ARBA00009497"/>
    </source>
</evidence>
<dbReference type="InterPro" id="IPR002177">
    <property type="entry name" value="DPS_DNA-bd"/>
</dbReference>
<dbReference type="GO" id="GO:0008199">
    <property type="term" value="F:ferric iron binding"/>
    <property type="evidence" value="ECO:0007669"/>
    <property type="project" value="InterPro"/>
</dbReference>
<dbReference type="OrthoDB" id="9797023at2"/>
<dbReference type="Gene3D" id="1.20.1260.10">
    <property type="match status" value="1"/>
</dbReference>